<comment type="caution">
    <text evidence="2">The sequence shown here is derived from an EMBL/GenBank/DDBJ whole genome shotgun (WGS) entry which is preliminary data.</text>
</comment>
<dbReference type="SMART" id="SM00260">
    <property type="entry name" value="CheW"/>
    <property type="match status" value="1"/>
</dbReference>
<sequence length="174" mass="18630">MLDMDMEVTGSLDEDETFSTYLTLDLGGQRLGLDVRHVREVLDSQSITTLPNAPGDVLGVVDVRGSSVPILDIRARLGMPHEALGPEARIVVLELGQAGATYPLGIQADRVHNVEHIGSETIEPVPCRGLGGWDAKALRGLCRHGPDLVVLIDIDHLLGEAAAELDLSDGFGFF</sequence>
<dbReference type="Gene3D" id="2.40.50.180">
    <property type="entry name" value="CheA-289, Domain 4"/>
    <property type="match status" value="1"/>
</dbReference>
<evidence type="ECO:0000259" key="1">
    <source>
        <dbReference type="PROSITE" id="PS50851"/>
    </source>
</evidence>
<dbReference type="EMBL" id="QKZL01000032">
    <property type="protein sequence ID" value="PZX11362.1"/>
    <property type="molecule type" value="Genomic_DNA"/>
</dbReference>
<dbReference type="GO" id="GO:0007165">
    <property type="term" value="P:signal transduction"/>
    <property type="evidence" value="ECO:0007669"/>
    <property type="project" value="InterPro"/>
</dbReference>
<proteinExistence type="predicted"/>
<keyword evidence="3" id="KW-1185">Reference proteome</keyword>
<dbReference type="GO" id="GO:0006935">
    <property type="term" value="P:chemotaxis"/>
    <property type="evidence" value="ECO:0007669"/>
    <property type="project" value="InterPro"/>
</dbReference>
<protein>
    <submittedName>
        <fullName evidence="2">Purine-binding chemotaxis protein CheW</fullName>
    </submittedName>
</protein>
<dbReference type="InterPro" id="IPR036061">
    <property type="entry name" value="CheW-like_dom_sf"/>
</dbReference>
<dbReference type="Gene3D" id="2.30.30.40">
    <property type="entry name" value="SH3 Domains"/>
    <property type="match status" value="1"/>
</dbReference>
<feature type="domain" description="CheW-like" evidence="1">
    <location>
        <begin position="18"/>
        <end position="163"/>
    </location>
</feature>
<name>A0A2W7NJ95_9RHOB</name>
<dbReference type="Proteomes" id="UP000248916">
    <property type="component" value="Unassembled WGS sequence"/>
</dbReference>
<dbReference type="AlphaFoldDB" id="A0A2W7NJ95"/>
<dbReference type="PROSITE" id="PS50851">
    <property type="entry name" value="CHEW"/>
    <property type="match status" value="1"/>
</dbReference>
<accession>A0A2W7NJ95</accession>
<evidence type="ECO:0000313" key="3">
    <source>
        <dbReference type="Proteomes" id="UP000248916"/>
    </source>
</evidence>
<dbReference type="InterPro" id="IPR002545">
    <property type="entry name" value="CheW-lke_dom"/>
</dbReference>
<dbReference type="OrthoDB" id="3291462at2"/>
<dbReference type="RefSeq" id="WP_111538951.1">
    <property type="nucleotide sequence ID" value="NZ_QKZL01000032.1"/>
</dbReference>
<gene>
    <name evidence="2" type="ORF">LX81_03953</name>
</gene>
<reference evidence="2 3" key="1">
    <citation type="submission" date="2018-06" db="EMBL/GenBank/DDBJ databases">
        <title>Genomic Encyclopedia of Archaeal and Bacterial Type Strains, Phase II (KMG-II): from individual species to whole genera.</title>
        <authorList>
            <person name="Goeker M."/>
        </authorList>
    </citation>
    <scope>NUCLEOTIDE SEQUENCE [LARGE SCALE GENOMIC DNA]</scope>
    <source>
        <strain evidence="2 3">DSM 22009</strain>
    </source>
</reference>
<dbReference type="SUPFAM" id="SSF50341">
    <property type="entry name" value="CheW-like"/>
    <property type="match status" value="1"/>
</dbReference>
<evidence type="ECO:0000313" key="2">
    <source>
        <dbReference type="EMBL" id="PZX11362.1"/>
    </source>
</evidence>
<dbReference type="InterPro" id="IPR039315">
    <property type="entry name" value="CheW"/>
</dbReference>
<dbReference type="PANTHER" id="PTHR22617">
    <property type="entry name" value="CHEMOTAXIS SENSOR HISTIDINE KINASE-RELATED"/>
    <property type="match status" value="1"/>
</dbReference>
<dbReference type="PANTHER" id="PTHR22617:SF23">
    <property type="entry name" value="CHEMOTAXIS PROTEIN CHEW"/>
    <property type="match status" value="1"/>
</dbReference>
<dbReference type="GO" id="GO:0005829">
    <property type="term" value="C:cytosol"/>
    <property type="evidence" value="ECO:0007669"/>
    <property type="project" value="TreeGrafter"/>
</dbReference>
<organism evidence="2 3">
    <name type="scientific">Palleronia aestuarii</name>
    <dbReference type="NCBI Taxonomy" id="568105"/>
    <lineage>
        <taxon>Bacteria</taxon>
        <taxon>Pseudomonadati</taxon>
        <taxon>Pseudomonadota</taxon>
        <taxon>Alphaproteobacteria</taxon>
        <taxon>Rhodobacterales</taxon>
        <taxon>Roseobacteraceae</taxon>
        <taxon>Palleronia</taxon>
    </lineage>
</organism>
<dbReference type="Pfam" id="PF01584">
    <property type="entry name" value="CheW"/>
    <property type="match status" value="1"/>
</dbReference>